<dbReference type="GO" id="GO:1990072">
    <property type="term" value="C:TRAPPIII protein complex"/>
    <property type="evidence" value="ECO:0007669"/>
    <property type="project" value="TreeGrafter"/>
</dbReference>
<dbReference type="AlphaFoldDB" id="A0A0L0D6E9"/>
<evidence type="ECO:0000256" key="5">
    <source>
        <dbReference type="ARBA" id="ARBA00022892"/>
    </source>
</evidence>
<dbReference type="PIRSF" id="PIRSF017479">
    <property type="entry name" value="TRAPP_I_complex_Trs31"/>
    <property type="match status" value="1"/>
</dbReference>
<dbReference type="InterPro" id="IPR007194">
    <property type="entry name" value="TRAPP_component"/>
</dbReference>
<comment type="subunit">
    <text evidence="7">Part of the multisubunit TRAPP (transport protein particle) complex.</text>
</comment>
<dbReference type="InterPro" id="IPR024096">
    <property type="entry name" value="NO_sig/Golgi_transp_ligand-bd"/>
</dbReference>
<dbReference type="Gene3D" id="3.30.1380.20">
    <property type="entry name" value="Trafficking protein particle complex subunit 3"/>
    <property type="match status" value="1"/>
</dbReference>
<protein>
    <recommendedName>
        <fullName evidence="7">Trafficking protein particle complex subunit</fullName>
    </recommendedName>
</protein>
<evidence type="ECO:0000256" key="7">
    <source>
        <dbReference type="PIRNR" id="PIRNR017479"/>
    </source>
</evidence>
<dbReference type="GO" id="GO:0005783">
    <property type="term" value="C:endoplasmic reticulum"/>
    <property type="evidence" value="ECO:0007669"/>
    <property type="project" value="UniProtKB-SubCell"/>
</dbReference>
<keyword evidence="6 7" id="KW-0333">Golgi apparatus</keyword>
<gene>
    <name evidence="8" type="ORF">AMSG_04002</name>
</gene>
<evidence type="ECO:0000256" key="6">
    <source>
        <dbReference type="ARBA" id="ARBA00023034"/>
    </source>
</evidence>
<sequence>MVGLSSFSYLFSELIRHSQSRVTAIGPLEAKLDAAGFQVGARMVDLISLREKSGKREVKLKNVLVLIQTSVFRTLFGKSADALAQYSSDDAEEYHIVDNEPLVNRYISVPRDMSDLNCGAFVAGIVKGVLAGAGFPAEVVAHNTPDDDGRYPYCTTYQVRVTAVDVRAREK</sequence>
<dbReference type="GeneID" id="25563568"/>
<dbReference type="OrthoDB" id="10254842at2759"/>
<dbReference type="PANTHER" id="PTHR20902:SF0">
    <property type="entry name" value="TRAFFICKING PROTEIN PARTICLE COMPLEX SUBUNIT 5"/>
    <property type="match status" value="1"/>
</dbReference>
<evidence type="ECO:0000313" key="8">
    <source>
        <dbReference type="EMBL" id="KNC47775.1"/>
    </source>
</evidence>
<dbReference type="PANTHER" id="PTHR20902">
    <property type="entry name" value="41-2 PROTEIN ANTIGEN-RELATED"/>
    <property type="match status" value="1"/>
</dbReference>
<dbReference type="GO" id="GO:1990071">
    <property type="term" value="C:TRAPPII protein complex"/>
    <property type="evidence" value="ECO:0007669"/>
    <property type="project" value="TreeGrafter"/>
</dbReference>
<dbReference type="OMA" id="VCLLNEY"/>
<comment type="similarity">
    <text evidence="2 7">Belongs to the TRAPP small subunits family. BET3 subfamily.</text>
</comment>
<reference evidence="8 9" key="1">
    <citation type="submission" date="2010-05" db="EMBL/GenBank/DDBJ databases">
        <title>The Genome Sequence of Thecamonas trahens ATCC 50062.</title>
        <authorList>
            <consortium name="The Broad Institute Genome Sequencing Platform"/>
            <person name="Russ C."/>
            <person name="Cuomo C."/>
            <person name="Shea T."/>
            <person name="Young S.K."/>
            <person name="Zeng Q."/>
            <person name="Koehrsen M."/>
            <person name="Haas B."/>
            <person name="Borodovsky M."/>
            <person name="Guigo R."/>
            <person name="Alvarado L."/>
            <person name="Berlin A."/>
            <person name="Bochicchio J."/>
            <person name="Borenstein D."/>
            <person name="Chapman S."/>
            <person name="Chen Z."/>
            <person name="Freedman E."/>
            <person name="Gellesch M."/>
            <person name="Goldberg J."/>
            <person name="Griggs A."/>
            <person name="Gujja S."/>
            <person name="Heilman E."/>
            <person name="Heiman D."/>
            <person name="Hepburn T."/>
            <person name="Howarth C."/>
            <person name="Jen D."/>
            <person name="Larson L."/>
            <person name="Mehta T."/>
            <person name="Park D."/>
            <person name="Pearson M."/>
            <person name="Roberts A."/>
            <person name="Saif S."/>
            <person name="Shenoy N."/>
            <person name="Sisk P."/>
            <person name="Stolte C."/>
            <person name="Sykes S."/>
            <person name="Thomson T."/>
            <person name="Walk T."/>
            <person name="White J."/>
            <person name="Yandava C."/>
            <person name="Burger G."/>
            <person name="Gray M.W."/>
            <person name="Holland P.W.H."/>
            <person name="King N."/>
            <person name="Lang F.B.F."/>
            <person name="Roger A.J."/>
            <person name="Ruiz-Trillo I."/>
            <person name="Lander E."/>
            <person name="Nusbaum C."/>
        </authorList>
    </citation>
    <scope>NUCLEOTIDE SEQUENCE [LARGE SCALE GENOMIC DNA]</scope>
    <source>
        <strain evidence="8 9">ATCC 50062</strain>
    </source>
</reference>
<dbReference type="InterPro" id="IPR016696">
    <property type="entry name" value="TRAPP-I_su5"/>
</dbReference>
<dbReference type="Proteomes" id="UP000054408">
    <property type="component" value="Unassembled WGS sequence"/>
</dbReference>
<dbReference type="SUPFAM" id="SSF111126">
    <property type="entry name" value="Ligand-binding domain in the NO signalling and Golgi transport"/>
    <property type="match status" value="1"/>
</dbReference>
<keyword evidence="5 7" id="KW-0931">ER-Golgi transport</keyword>
<keyword evidence="4 7" id="KW-0256">Endoplasmic reticulum</keyword>
<dbReference type="CDD" id="cd14943">
    <property type="entry name" value="TRAPPC5_Trs31"/>
    <property type="match status" value="1"/>
</dbReference>
<keyword evidence="3 7" id="KW-0813">Transport</keyword>
<dbReference type="RefSeq" id="XP_013759253.1">
    <property type="nucleotide sequence ID" value="XM_013903799.1"/>
</dbReference>
<dbReference type="Pfam" id="PF04051">
    <property type="entry name" value="TRAPP"/>
    <property type="match status" value="1"/>
</dbReference>
<evidence type="ECO:0000313" key="9">
    <source>
        <dbReference type="Proteomes" id="UP000054408"/>
    </source>
</evidence>
<name>A0A0L0D6E9_THETB</name>
<evidence type="ECO:0000256" key="3">
    <source>
        <dbReference type="ARBA" id="ARBA00022448"/>
    </source>
</evidence>
<accession>A0A0L0D6E9</accession>
<evidence type="ECO:0000256" key="1">
    <source>
        <dbReference type="ARBA" id="ARBA00004240"/>
    </source>
</evidence>
<evidence type="ECO:0000256" key="2">
    <source>
        <dbReference type="ARBA" id="ARBA00006218"/>
    </source>
</evidence>
<dbReference type="eggNOG" id="KOG3315">
    <property type="taxonomic scope" value="Eukaryota"/>
</dbReference>
<organism evidence="8 9">
    <name type="scientific">Thecamonas trahens ATCC 50062</name>
    <dbReference type="NCBI Taxonomy" id="461836"/>
    <lineage>
        <taxon>Eukaryota</taxon>
        <taxon>Apusozoa</taxon>
        <taxon>Apusomonadida</taxon>
        <taxon>Apusomonadidae</taxon>
        <taxon>Thecamonas</taxon>
    </lineage>
</organism>
<proteinExistence type="inferred from homology"/>
<comment type="subcellular location">
    <subcellularLocation>
        <location evidence="1">Endoplasmic reticulum</location>
    </subcellularLocation>
    <subcellularLocation>
        <location evidence="7">Golgi apparatus</location>
        <location evidence="7">cis-Golgi network</location>
    </subcellularLocation>
</comment>
<evidence type="ECO:0000256" key="4">
    <source>
        <dbReference type="ARBA" id="ARBA00022824"/>
    </source>
</evidence>
<keyword evidence="9" id="KW-1185">Reference proteome</keyword>
<dbReference type="GO" id="GO:1990070">
    <property type="term" value="C:TRAPPI protein complex"/>
    <property type="evidence" value="ECO:0007669"/>
    <property type="project" value="TreeGrafter"/>
</dbReference>
<dbReference type="GO" id="GO:0006888">
    <property type="term" value="P:endoplasmic reticulum to Golgi vesicle-mediated transport"/>
    <property type="evidence" value="ECO:0007669"/>
    <property type="project" value="TreeGrafter"/>
</dbReference>
<dbReference type="EMBL" id="GL349448">
    <property type="protein sequence ID" value="KNC47775.1"/>
    <property type="molecule type" value="Genomic_DNA"/>
</dbReference>
<dbReference type="STRING" id="461836.A0A0L0D6E9"/>